<reference evidence="2 3" key="1">
    <citation type="submission" date="2019-08" db="EMBL/GenBank/DDBJ databases">
        <authorList>
            <person name="Seo Y.L."/>
        </authorList>
    </citation>
    <scope>NUCLEOTIDE SEQUENCE [LARGE SCALE GENOMIC DNA]</scope>
    <source>
        <strain evidence="2 3">MaA-C15</strain>
    </source>
</reference>
<dbReference type="Proteomes" id="UP000323258">
    <property type="component" value="Unassembled WGS sequence"/>
</dbReference>
<evidence type="ECO:0000259" key="1">
    <source>
        <dbReference type="Pfam" id="PF03358"/>
    </source>
</evidence>
<gene>
    <name evidence="2" type="ORF">FY036_09045</name>
</gene>
<proteinExistence type="predicted"/>
<dbReference type="InterPro" id="IPR029039">
    <property type="entry name" value="Flavoprotein-like_sf"/>
</dbReference>
<name>A0A5D4GXR0_9HYPH</name>
<evidence type="ECO:0000313" key="2">
    <source>
        <dbReference type="EMBL" id="TYR33188.1"/>
    </source>
</evidence>
<comment type="caution">
    <text evidence="2">The sequence shown here is derived from an EMBL/GenBank/DDBJ whole genome shotgun (WGS) entry which is preliminary data.</text>
</comment>
<dbReference type="Gene3D" id="3.40.50.360">
    <property type="match status" value="1"/>
</dbReference>
<accession>A0A5D4GXR0</accession>
<dbReference type="GO" id="GO:0016491">
    <property type="term" value="F:oxidoreductase activity"/>
    <property type="evidence" value="ECO:0007669"/>
    <property type="project" value="InterPro"/>
</dbReference>
<dbReference type="GO" id="GO:0010181">
    <property type="term" value="F:FMN binding"/>
    <property type="evidence" value="ECO:0007669"/>
    <property type="project" value="TreeGrafter"/>
</dbReference>
<dbReference type="SUPFAM" id="SSF52218">
    <property type="entry name" value="Flavoproteins"/>
    <property type="match status" value="1"/>
</dbReference>
<organism evidence="2 3">
    <name type="scientific">Neoaquamicrobium microcysteis</name>
    <dbReference type="NCBI Taxonomy" id="2682781"/>
    <lineage>
        <taxon>Bacteria</taxon>
        <taxon>Pseudomonadati</taxon>
        <taxon>Pseudomonadota</taxon>
        <taxon>Alphaproteobacteria</taxon>
        <taxon>Hyphomicrobiales</taxon>
        <taxon>Phyllobacteriaceae</taxon>
        <taxon>Neoaquamicrobium</taxon>
    </lineage>
</organism>
<dbReference type="Pfam" id="PF03358">
    <property type="entry name" value="FMN_red"/>
    <property type="match status" value="1"/>
</dbReference>
<dbReference type="EMBL" id="VSZS01000060">
    <property type="protein sequence ID" value="TYR33188.1"/>
    <property type="molecule type" value="Genomic_DNA"/>
</dbReference>
<evidence type="ECO:0000313" key="3">
    <source>
        <dbReference type="Proteomes" id="UP000323258"/>
    </source>
</evidence>
<sequence>MTNILCLAGSLRAASSSRAVVATIRDRLEGTVETTGFEIGALPHYNADLDPPPSIVVELKAAIDRADGLVIVTPEYNYSVPGVLKNAIDWASRPGYASVFKDKPIFIASVSGGALGGVRAQAHLKNILGGVLANTFVWQEVVVTHASTKVKDGRLADEPTETFLFEALNAFIKALES</sequence>
<dbReference type="GO" id="GO:0005829">
    <property type="term" value="C:cytosol"/>
    <property type="evidence" value="ECO:0007669"/>
    <property type="project" value="TreeGrafter"/>
</dbReference>
<reference evidence="2 3" key="2">
    <citation type="submission" date="2019-09" db="EMBL/GenBank/DDBJ databases">
        <title>Mesorhizobium sp. MaA-C15 isolated from Microcystis aeruginosa.</title>
        <authorList>
            <person name="Jeong S.E."/>
            <person name="Jin H.M."/>
            <person name="Jeon C.O."/>
        </authorList>
    </citation>
    <scope>NUCLEOTIDE SEQUENCE [LARGE SCALE GENOMIC DNA]</scope>
    <source>
        <strain evidence="2 3">MaA-C15</strain>
    </source>
</reference>
<dbReference type="RefSeq" id="WP_148914387.1">
    <property type="nucleotide sequence ID" value="NZ_VSZS01000060.1"/>
</dbReference>
<dbReference type="PANTHER" id="PTHR30543:SF21">
    <property type="entry name" value="NAD(P)H-DEPENDENT FMN REDUCTASE LOT6"/>
    <property type="match status" value="1"/>
</dbReference>
<dbReference type="AlphaFoldDB" id="A0A5D4GXR0"/>
<dbReference type="InterPro" id="IPR005025">
    <property type="entry name" value="FMN_Rdtase-like_dom"/>
</dbReference>
<keyword evidence="3" id="KW-1185">Reference proteome</keyword>
<dbReference type="PANTHER" id="PTHR30543">
    <property type="entry name" value="CHROMATE REDUCTASE"/>
    <property type="match status" value="1"/>
</dbReference>
<protein>
    <submittedName>
        <fullName evidence="2">NAD(P)H-dependent oxidoreductase</fullName>
    </submittedName>
</protein>
<feature type="domain" description="NADPH-dependent FMN reductase-like" evidence="1">
    <location>
        <begin position="3"/>
        <end position="145"/>
    </location>
</feature>
<dbReference type="InterPro" id="IPR050712">
    <property type="entry name" value="NAD(P)H-dep_reductase"/>
</dbReference>
<dbReference type="OrthoDB" id="9812295at2"/>